<evidence type="ECO:0000256" key="1">
    <source>
        <dbReference type="SAM" id="MobiDB-lite"/>
    </source>
</evidence>
<dbReference type="Pfam" id="PF16060">
    <property type="entry name" value="DUF4802"/>
    <property type="match status" value="1"/>
</dbReference>
<dbReference type="AlphaFoldDB" id="A0A1B6M2W2"/>
<evidence type="ECO:0000313" key="3">
    <source>
        <dbReference type="EMBL" id="JAT30257.1"/>
    </source>
</evidence>
<proteinExistence type="predicted"/>
<dbReference type="InterPro" id="IPR032061">
    <property type="entry name" value="DUF4802"/>
</dbReference>
<gene>
    <name evidence="3" type="ORF">g.21065</name>
</gene>
<feature type="compositionally biased region" description="Polar residues" evidence="1">
    <location>
        <begin position="14"/>
        <end position="29"/>
    </location>
</feature>
<feature type="region of interest" description="Disordered" evidence="1">
    <location>
        <begin position="1"/>
        <end position="78"/>
    </location>
</feature>
<feature type="compositionally biased region" description="Basic and acidic residues" evidence="1">
    <location>
        <begin position="45"/>
        <end position="74"/>
    </location>
</feature>
<organism evidence="3">
    <name type="scientific">Graphocephala atropunctata</name>
    <dbReference type="NCBI Taxonomy" id="36148"/>
    <lineage>
        <taxon>Eukaryota</taxon>
        <taxon>Metazoa</taxon>
        <taxon>Ecdysozoa</taxon>
        <taxon>Arthropoda</taxon>
        <taxon>Hexapoda</taxon>
        <taxon>Insecta</taxon>
        <taxon>Pterygota</taxon>
        <taxon>Neoptera</taxon>
        <taxon>Paraneoptera</taxon>
        <taxon>Hemiptera</taxon>
        <taxon>Auchenorrhyncha</taxon>
        <taxon>Membracoidea</taxon>
        <taxon>Cicadellidae</taxon>
        <taxon>Cicadellinae</taxon>
        <taxon>Cicadellini</taxon>
        <taxon>Graphocephala</taxon>
    </lineage>
</organism>
<evidence type="ECO:0000259" key="2">
    <source>
        <dbReference type="Pfam" id="PF16060"/>
    </source>
</evidence>
<dbReference type="EMBL" id="GEBQ01009720">
    <property type="protein sequence ID" value="JAT30257.1"/>
    <property type="molecule type" value="Transcribed_RNA"/>
</dbReference>
<accession>A0A1B6M2W2</accession>
<sequence length="155" mass="17271">MINLQLMGNEDNMDSNSSYNIQSETTQLIEHSGVPSSPPPSYEHVLAESHVSDSPVDSRVDNSQDKLPEEEKTDPVPVQRQQIIHKSSKELYKAVAAQWGITCKMSDHCRCLDCQSHYLDCEYDRDEQEKTDGGLGAGTPMFLSEVMHGSACKIL</sequence>
<name>A0A1B6M2W2_9HEMI</name>
<feature type="domain" description="DUF4802" evidence="2">
    <location>
        <begin position="86"/>
        <end position="150"/>
    </location>
</feature>
<reference evidence="3" key="1">
    <citation type="submission" date="2015-11" db="EMBL/GenBank/DDBJ databases">
        <title>De novo transcriptome assembly of four potential Pierce s Disease insect vectors from Arizona vineyards.</title>
        <authorList>
            <person name="Tassone E.E."/>
        </authorList>
    </citation>
    <scope>NUCLEOTIDE SEQUENCE</scope>
</reference>
<protein>
    <recommendedName>
        <fullName evidence="2">DUF4802 domain-containing protein</fullName>
    </recommendedName>
</protein>